<dbReference type="AlphaFoldDB" id="A0A6P8AZ09"/>
<evidence type="ECO:0000313" key="3">
    <source>
        <dbReference type="Proteomes" id="UP000515153"/>
    </source>
</evidence>
<evidence type="ECO:0000256" key="1">
    <source>
        <dbReference type="SAM" id="MobiDB-lite"/>
    </source>
</evidence>
<name>A0A6P8AZ09_PYRGI</name>
<feature type="region of interest" description="Disordered" evidence="1">
    <location>
        <begin position="30"/>
        <end position="53"/>
    </location>
</feature>
<organism evidence="3 4">
    <name type="scientific">Pyricularia grisea</name>
    <name type="common">Crabgrass-specific blast fungus</name>
    <name type="synonym">Magnaporthe grisea</name>
    <dbReference type="NCBI Taxonomy" id="148305"/>
    <lineage>
        <taxon>Eukaryota</taxon>
        <taxon>Fungi</taxon>
        <taxon>Dikarya</taxon>
        <taxon>Ascomycota</taxon>
        <taxon>Pezizomycotina</taxon>
        <taxon>Sordariomycetes</taxon>
        <taxon>Sordariomycetidae</taxon>
        <taxon>Magnaporthales</taxon>
        <taxon>Pyriculariaceae</taxon>
        <taxon>Pyricularia</taxon>
    </lineage>
</organism>
<dbReference type="Gene3D" id="3.40.390.10">
    <property type="entry name" value="Collagenase (Catalytic Domain)"/>
    <property type="match status" value="1"/>
</dbReference>
<dbReference type="OrthoDB" id="2961863at2759"/>
<sequence>MKSWPLLAATAAALARAQFCEHQWQGQFAKREDQQPPHLQLQQRQTTTPPPPLEIRPLIVNGPSENRVDLIFFGDGYTEGEKDKFFDDAMALATELTDGRTFADVLPVMNWWAGFTASNESGIGVGGVPKDTVYGLYRDGTELRGVYYDKPDVARAACSSTTACDYPMLLGNDDLYGGLGGEFTVTTASRVNGAVILRHELGHSIIGVGEEYDGGEVYGGVNSAQNGDDVPWKSWYSVPEKEPDLQRSNMPIQGYPWTLLNTTTAWSTSFPSAGTYDSYSLQFSISGVSATEDLMVTLDGEDVGWKYKEGVGLDRIIYRLPFRDAKLSGGIHNLTFELKSKELEGTAQLCNFQVLEYGAADEQFNFTIGHHSLYPTYNIRNQTTYRPTNDLCLMRDVYTSEFCNACIEGLWRALLTPLTLIDNVTQTAADSSTPGSTQVELALLPLASLRKIPNNATESYVITWFGEDDSVVLEEWANKTTAVLGPDVGSFGVEVRFVSSQIRDDPQGVTRQKGRYSVQT</sequence>
<keyword evidence="3" id="KW-1185">Reference proteome</keyword>
<gene>
    <name evidence="4" type="ORF">PgNI_10899</name>
</gene>
<reference evidence="4" key="3">
    <citation type="submission" date="2025-08" db="UniProtKB">
        <authorList>
            <consortium name="RefSeq"/>
        </authorList>
    </citation>
    <scope>IDENTIFICATION</scope>
    <source>
        <strain evidence="4">NI907</strain>
    </source>
</reference>
<reference evidence="4" key="2">
    <citation type="submission" date="2019-10" db="EMBL/GenBank/DDBJ databases">
        <authorList>
            <consortium name="NCBI Genome Project"/>
        </authorList>
    </citation>
    <scope>NUCLEOTIDE SEQUENCE</scope>
    <source>
        <strain evidence="4">NI907</strain>
    </source>
</reference>
<feature type="compositionally biased region" description="Low complexity" evidence="1">
    <location>
        <begin position="36"/>
        <end position="47"/>
    </location>
</feature>
<dbReference type="Proteomes" id="UP000515153">
    <property type="component" value="Chromosome VII"/>
</dbReference>
<dbReference type="InterPro" id="IPR019026">
    <property type="entry name" value="Peptidase_M64_IgA"/>
</dbReference>
<feature type="chain" id="PRO_5027922337" description="IgA peptidase M64-domain-containing protein" evidence="2">
    <location>
        <begin position="18"/>
        <end position="520"/>
    </location>
</feature>
<proteinExistence type="predicted"/>
<dbReference type="GeneID" id="41965778"/>
<accession>A0A6P8AZ09</accession>
<evidence type="ECO:0000313" key="4">
    <source>
        <dbReference type="RefSeq" id="XP_030980112.1"/>
    </source>
</evidence>
<dbReference type="InterPro" id="IPR024079">
    <property type="entry name" value="MetalloPept_cat_dom_sf"/>
</dbReference>
<protein>
    <recommendedName>
        <fullName evidence="5">IgA peptidase M64-domain-containing protein</fullName>
    </recommendedName>
</protein>
<dbReference type="RefSeq" id="XP_030980112.1">
    <property type="nucleotide sequence ID" value="XM_031130873.1"/>
</dbReference>
<dbReference type="Pfam" id="PF09471">
    <property type="entry name" value="Peptidase_M64"/>
    <property type="match status" value="1"/>
</dbReference>
<dbReference type="GO" id="GO:0008237">
    <property type="term" value="F:metallopeptidase activity"/>
    <property type="evidence" value="ECO:0007669"/>
    <property type="project" value="InterPro"/>
</dbReference>
<evidence type="ECO:0008006" key="5">
    <source>
        <dbReference type="Google" id="ProtNLM"/>
    </source>
</evidence>
<keyword evidence="2" id="KW-0732">Signal</keyword>
<feature type="signal peptide" evidence="2">
    <location>
        <begin position="1"/>
        <end position="17"/>
    </location>
</feature>
<evidence type="ECO:0000256" key="2">
    <source>
        <dbReference type="SAM" id="SignalP"/>
    </source>
</evidence>
<reference evidence="3 4" key="1">
    <citation type="journal article" date="2019" name="Mol. Biol. Evol.">
        <title>Blast fungal genomes show frequent chromosomal changes, gene gains and losses, and effector gene turnover.</title>
        <authorList>
            <person name="Gomez Luciano L.B."/>
            <person name="Jason Tsai I."/>
            <person name="Chuma I."/>
            <person name="Tosa Y."/>
            <person name="Chen Y.H."/>
            <person name="Li J.Y."/>
            <person name="Li M.Y."/>
            <person name="Jade Lu M.Y."/>
            <person name="Nakayashiki H."/>
            <person name="Li W.H."/>
        </authorList>
    </citation>
    <scope>NUCLEOTIDE SEQUENCE [LARGE SCALE GENOMIC DNA]</scope>
    <source>
        <strain evidence="3 4">NI907</strain>
    </source>
</reference>
<dbReference type="KEGG" id="pgri:PgNI_10899"/>